<dbReference type="EMBL" id="JBBMFS010000005">
    <property type="protein sequence ID" value="MEQ2554814.1"/>
    <property type="molecule type" value="Genomic_DNA"/>
</dbReference>
<protein>
    <recommendedName>
        <fullName evidence="6">Oligopeptidase F</fullName>
        <ecNumber evidence="6">3.4.24.-</ecNumber>
    </recommendedName>
</protein>
<dbReference type="Gene3D" id="1.10.287.830">
    <property type="entry name" value="putative peptidase helix hairpin domain like"/>
    <property type="match status" value="1"/>
</dbReference>
<dbReference type="InterPro" id="IPR013647">
    <property type="entry name" value="OligopepF_N_dom"/>
</dbReference>
<evidence type="ECO:0000256" key="2">
    <source>
        <dbReference type="ARBA" id="ARBA00022723"/>
    </source>
</evidence>
<keyword evidence="4 6" id="KW-0862">Zinc</keyword>
<dbReference type="EC" id="3.4.24.-" evidence="6"/>
<dbReference type="InterPro" id="IPR004438">
    <property type="entry name" value="Peptidase_M3B"/>
</dbReference>
<dbReference type="InterPro" id="IPR042088">
    <property type="entry name" value="OligoPept_F_C"/>
</dbReference>
<dbReference type="PANTHER" id="PTHR11804">
    <property type="entry name" value="PROTEASE M3 THIMET OLIGOPEPTIDASE-RELATED"/>
    <property type="match status" value="1"/>
</dbReference>
<organism evidence="9 10">
    <name type="scientific">Lachnospira intestinalis</name>
    <dbReference type="NCBI Taxonomy" id="3133158"/>
    <lineage>
        <taxon>Bacteria</taxon>
        <taxon>Bacillati</taxon>
        <taxon>Bacillota</taxon>
        <taxon>Clostridia</taxon>
        <taxon>Lachnospirales</taxon>
        <taxon>Lachnospiraceae</taxon>
        <taxon>Lachnospira</taxon>
    </lineage>
</organism>
<dbReference type="Proteomes" id="UP001546774">
    <property type="component" value="Unassembled WGS sequence"/>
</dbReference>
<comment type="similarity">
    <text evidence="6">Belongs to the peptidase M3B family.</text>
</comment>
<keyword evidence="1 6" id="KW-0645">Protease</keyword>
<dbReference type="NCBIfam" id="TIGR00181">
    <property type="entry name" value="pepF"/>
    <property type="match status" value="1"/>
</dbReference>
<dbReference type="SUPFAM" id="SSF55486">
    <property type="entry name" value="Metalloproteases ('zincins'), catalytic domain"/>
    <property type="match status" value="1"/>
</dbReference>
<evidence type="ECO:0000256" key="6">
    <source>
        <dbReference type="RuleBase" id="RU368091"/>
    </source>
</evidence>
<keyword evidence="5 6" id="KW-0482">Metalloprotease</keyword>
<reference evidence="9" key="1">
    <citation type="submission" date="2024-03" db="EMBL/GenBank/DDBJ databases">
        <title>Human intestinal bacterial collection.</title>
        <authorList>
            <person name="Pauvert C."/>
            <person name="Hitch T.C.A."/>
            <person name="Clavel T."/>
        </authorList>
    </citation>
    <scope>NUCLEOTIDE SEQUENCE [LARGE SCALE GENOMIC DNA]</scope>
    <source>
        <strain evidence="9">CLA-AA-H89B</strain>
    </source>
</reference>
<feature type="domain" description="Peptidase M3A/M3B catalytic" evidence="7">
    <location>
        <begin position="203"/>
        <end position="582"/>
    </location>
</feature>
<sequence>MQKAKQRSEIAQQDKWRIEDIYATDEAWEADYNECIRRAKEKCAYQGRLAESALILYQALKESDEADLLVEHVYVYAFMKYYEDTANAVYQEMSGRAQAAVTKLSEKYAFLTPEILAIDQKKMQEYLNSDTIALYRHALEDILEKKEHALSEKEERLLAMAGQVTASPNEIFSKFNNADVKFGTILDEDGNEVELTNGRYSVFMESNDRSVRENAFKALYRQYGNYKNTLAATYYANVKQACFYAKARKYDSTLQMYLSGSFIPEKVYHNLIETVHKNLDKMHAYVSLRKQVLGVDELHFYDIYAPMVSDITMKIPYEEAKDIALKALAPLGEEYLSKVKEGFESGWVDVYENTGKRTGAFSWGTYGVHPYVFLNYTDTLNDVFTLVHEMGHAMHTYYSNANQPYPYAGYRIFVAEVASTCNEALLMQYLLKNCTDLSEKKYLMNHYFEQFKGTLFRQTMFAEFEMITHKMAEDGEVLSAQALCDVYRKLNEEYFGEDMVIDDEIALEWSRIPHFYTPFYVYQYATGYSAAIAIASKIFKGDEKTLKGYKQFLSGGCSMHPIDLLKLCGIDMESPQVIQEALDVFGELLEEWD</sequence>
<gene>
    <name evidence="9" type="primary">pepF</name>
    <name evidence="9" type="ORF">WMO37_07230</name>
</gene>
<name>A0ABV1H529_9FIRM</name>
<keyword evidence="3 6" id="KW-0378">Hydrolase</keyword>
<evidence type="ECO:0000256" key="3">
    <source>
        <dbReference type="ARBA" id="ARBA00022801"/>
    </source>
</evidence>
<dbReference type="Gene3D" id="1.10.1370.20">
    <property type="entry name" value="Oligoendopeptidase f, C-terminal domain"/>
    <property type="match status" value="1"/>
</dbReference>
<evidence type="ECO:0000256" key="1">
    <source>
        <dbReference type="ARBA" id="ARBA00022670"/>
    </source>
</evidence>
<comment type="cofactor">
    <cofactor evidence="6">
        <name>Zn(2+)</name>
        <dbReference type="ChEBI" id="CHEBI:29105"/>
    </cofactor>
    <text evidence="6">Binds 1 zinc ion.</text>
</comment>
<evidence type="ECO:0000256" key="5">
    <source>
        <dbReference type="ARBA" id="ARBA00023049"/>
    </source>
</evidence>
<dbReference type="InterPro" id="IPR001567">
    <property type="entry name" value="Pept_M3A_M3B_dom"/>
</dbReference>
<dbReference type="CDD" id="cd09608">
    <property type="entry name" value="M3B_PepF"/>
    <property type="match status" value="1"/>
</dbReference>
<keyword evidence="10" id="KW-1185">Reference proteome</keyword>
<dbReference type="InterPro" id="IPR045090">
    <property type="entry name" value="Pept_M3A_M3B"/>
</dbReference>
<evidence type="ECO:0000313" key="9">
    <source>
        <dbReference type="EMBL" id="MEQ2554814.1"/>
    </source>
</evidence>
<dbReference type="PANTHER" id="PTHR11804:SF84">
    <property type="entry name" value="SACCHAROLYSIN"/>
    <property type="match status" value="1"/>
</dbReference>
<proteinExistence type="inferred from homology"/>
<evidence type="ECO:0000313" key="10">
    <source>
        <dbReference type="Proteomes" id="UP001546774"/>
    </source>
</evidence>
<evidence type="ECO:0000259" key="7">
    <source>
        <dbReference type="Pfam" id="PF01432"/>
    </source>
</evidence>
<evidence type="ECO:0000256" key="4">
    <source>
        <dbReference type="ARBA" id="ARBA00022833"/>
    </source>
</evidence>
<comment type="function">
    <text evidence="6">Has oligopeptidase activity and degrades a variety of small bioactive peptides.</text>
</comment>
<accession>A0ABV1H529</accession>
<feature type="domain" description="Oligopeptidase F N-terminal" evidence="8">
    <location>
        <begin position="114"/>
        <end position="182"/>
    </location>
</feature>
<evidence type="ECO:0000259" key="8">
    <source>
        <dbReference type="Pfam" id="PF08439"/>
    </source>
</evidence>
<dbReference type="Gene3D" id="1.20.140.70">
    <property type="entry name" value="Oligopeptidase f, N-terminal domain"/>
    <property type="match status" value="1"/>
</dbReference>
<dbReference type="Pfam" id="PF01432">
    <property type="entry name" value="Peptidase_M3"/>
    <property type="match status" value="1"/>
</dbReference>
<dbReference type="Pfam" id="PF08439">
    <property type="entry name" value="Peptidase_M3_N"/>
    <property type="match status" value="1"/>
</dbReference>
<comment type="caution">
    <text evidence="9">The sequence shown here is derived from an EMBL/GenBank/DDBJ whole genome shotgun (WGS) entry which is preliminary data.</text>
</comment>
<keyword evidence="2 6" id="KW-0479">Metal-binding</keyword>